<feature type="binding site" evidence="9">
    <location>
        <position position="66"/>
    </location>
    <ligand>
        <name>Mg(2+)</name>
        <dbReference type="ChEBI" id="CHEBI:18420"/>
    </ligand>
</feature>
<comment type="caution">
    <text evidence="11">The sequence shown here is derived from an EMBL/GenBank/DDBJ whole genome shotgun (WGS) entry which is preliminary data.</text>
</comment>
<evidence type="ECO:0000313" key="11">
    <source>
        <dbReference type="EMBL" id="HIZ89733.1"/>
    </source>
</evidence>
<feature type="binding site" evidence="9">
    <location>
        <position position="62"/>
    </location>
    <ligand>
        <name>ATP</name>
        <dbReference type="ChEBI" id="CHEBI:30616"/>
    </ligand>
</feature>
<keyword evidence="2 9" id="KW-0547">Nucleotide-binding</keyword>
<evidence type="ECO:0000256" key="6">
    <source>
        <dbReference type="ARBA" id="ARBA00023125"/>
    </source>
</evidence>
<dbReference type="Gene3D" id="1.10.8.60">
    <property type="match status" value="1"/>
</dbReference>
<dbReference type="SMART" id="SM00382">
    <property type="entry name" value="AAA"/>
    <property type="match status" value="1"/>
</dbReference>
<dbReference type="NCBIfam" id="TIGR00635">
    <property type="entry name" value="ruvB"/>
    <property type="match status" value="1"/>
</dbReference>
<comment type="subcellular location">
    <subcellularLocation>
        <location evidence="9">Cytoplasm</location>
    </subcellularLocation>
</comment>
<feature type="binding site" evidence="9">
    <location>
        <position position="21"/>
    </location>
    <ligand>
        <name>ATP</name>
        <dbReference type="ChEBI" id="CHEBI:30616"/>
    </ligand>
</feature>
<dbReference type="GO" id="GO:0005524">
    <property type="term" value="F:ATP binding"/>
    <property type="evidence" value="ECO:0007669"/>
    <property type="project" value="UniProtKB-UniRule"/>
</dbReference>
<dbReference type="InterPro" id="IPR008824">
    <property type="entry name" value="RuvB-like_N"/>
</dbReference>
<evidence type="ECO:0000256" key="3">
    <source>
        <dbReference type="ARBA" id="ARBA00022763"/>
    </source>
</evidence>
<evidence type="ECO:0000259" key="10">
    <source>
        <dbReference type="SMART" id="SM00382"/>
    </source>
</evidence>
<dbReference type="GO" id="GO:0009378">
    <property type="term" value="F:four-way junction helicase activity"/>
    <property type="evidence" value="ECO:0007669"/>
    <property type="project" value="InterPro"/>
</dbReference>
<dbReference type="Pfam" id="PF05496">
    <property type="entry name" value="RuvB_N"/>
    <property type="match status" value="1"/>
</dbReference>
<evidence type="ECO:0000313" key="12">
    <source>
        <dbReference type="Proteomes" id="UP000824176"/>
    </source>
</evidence>
<feature type="binding site" evidence="9">
    <location>
        <position position="181"/>
    </location>
    <ligand>
        <name>ATP</name>
        <dbReference type="ChEBI" id="CHEBI:30616"/>
    </ligand>
</feature>
<dbReference type="PANTHER" id="PTHR42848:SF1">
    <property type="entry name" value="HOLLIDAY JUNCTION BRANCH MIGRATION COMPLEX SUBUNIT RUVB"/>
    <property type="match status" value="1"/>
</dbReference>
<keyword evidence="4 9" id="KW-0378">Hydrolase</keyword>
<reference evidence="11" key="1">
    <citation type="journal article" date="2021" name="PeerJ">
        <title>Extensive microbial diversity within the chicken gut microbiome revealed by metagenomics and culture.</title>
        <authorList>
            <person name="Gilroy R."/>
            <person name="Ravi A."/>
            <person name="Getino M."/>
            <person name="Pursley I."/>
            <person name="Horton D.L."/>
            <person name="Alikhan N.F."/>
            <person name="Baker D."/>
            <person name="Gharbi K."/>
            <person name="Hall N."/>
            <person name="Watson M."/>
            <person name="Adriaenssens E.M."/>
            <person name="Foster-Nyarko E."/>
            <person name="Jarju S."/>
            <person name="Secka A."/>
            <person name="Antonio M."/>
            <person name="Oren A."/>
            <person name="Chaudhuri R.R."/>
            <person name="La Ragione R."/>
            <person name="Hildebrand F."/>
            <person name="Pallen M.J."/>
        </authorList>
    </citation>
    <scope>NUCLEOTIDE SEQUENCE</scope>
    <source>
        <strain evidence="11">ChiW4-1371</strain>
    </source>
</reference>
<name>A0A9D2GTF5_9BACT</name>
<feature type="binding site" evidence="9">
    <location>
        <position position="65"/>
    </location>
    <ligand>
        <name>ATP</name>
        <dbReference type="ChEBI" id="CHEBI:30616"/>
    </ligand>
</feature>
<dbReference type="GO" id="GO:0048476">
    <property type="term" value="C:Holliday junction resolvase complex"/>
    <property type="evidence" value="ECO:0007669"/>
    <property type="project" value="UniProtKB-UniRule"/>
</dbReference>
<comment type="function">
    <text evidence="9">The RuvA-RuvB-RuvC complex processes Holliday junction (HJ) DNA during genetic recombination and DNA repair, while the RuvA-RuvB complex plays an important role in the rescue of blocked DNA replication forks via replication fork reversal (RFR). RuvA specifically binds to HJ cruciform DNA, conferring on it an open structure. The RuvB hexamer acts as an ATP-dependent pump, pulling dsDNA into and through the RuvAB complex. RuvB forms 2 homohexamers on either side of HJ DNA bound by 1 or 2 RuvA tetramers; 4 subunits per hexamer contact DNA at a time. Coordinated motions by a converter formed by DNA-disengaged RuvB subunits stimulates ATP hydrolysis and nucleotide exchange. Immobilization of the converter enables RuvB to convert the ATP-contained energy into a lever motion, pulling 2 nucleotides of DNA out of the RuvA tetramer per ATP hydrolyzed, thus driving DNA branch migration. The RuvB motors rotate together with the DNA substrate, which together with the progressing nucleotide cycle form the mechanistic basis for DNA recombination by continuous HJ branch migration. Branch migration allows RuvC to scan DNA until it finds its consensus sequence, where it cleaves and resolves cruciform DNA.</text>
</comment>
<dbReference type="Proteomes" id="UP000824176">
    <property type="component" value="Unassembled WGS sequence"/>
</dbReference>
<comment type="similarity">
    <text evidence="9">Belongs to the RuvB family.</text>
</comment>
<feature type="domain" description="AAA+ ATPase" evidence="10">
    <location>
        <begin position="51"/>
        <end position="182"/>
    </location>
</feature>
<organism evidence="11 12">
    <name type="scientific">Candidatus Mucispirillum faecigallinarum</name>
    <dbReference type="NCBI Taxonomy" id="2838699"/>
    <lineage>
        <taxon>Bacteria</taxon>
        <taxon>Pseudomonadati</taxon>
        <taxon>Deferribacterota</taxon>
        <taxon>Deferribacteres</taxon>
        <taxon>Deferribacterales</taxon>
        <taxon>Mucispirillaceae</taxon>
        <taxon>Mucispirillum</taxon>
    </lineage>
</organism>
<feature type="binding site" evidence="9">
    <location>
        <position position="171"/>
    </location>
    <ligand>
        <name>ATP</name>
        <dbReference type="ChEBI" id="CHEBI:30616"/>
    </ligand>
</feature>
<dbReference type="CDD" id="cd00009">
    <property type="entry name" value="AAA"/>
    <property type="match status" value="1"/>
</dbReference>
<comment type="caution">
    <text evidence="9">Lacks conserved residue(s) required for the propagation of feature annotation.</text>
</comment>
<feature type="region of interest" description="Small ATPAse domain (RuvB-S)" evidence="9">
    <location>
        <begin position="182"/>
        <end position="252"/>
    </location>
</feature>
<dbReference type="SUPFAM" id="SSF46785">
    <property type="entry name" value="Winged helix' DNA-binding domain"/>
    <property type="match status" value="1"/>
</dbReference>
<evidence type="ECO:0000256" key="1">
    <source>
        <dbReference type="ARBA" id="ARBA00022490"/>
    </source>
</evidence>
<dbReference type="InterPro" id="IPR036388">
    <property type="entry name" value="WH-like_DNA-bd_sf"/>
</dbReference>
<feature type="binding site" evidence="9">
    <location>
        <position position="67"/>
    </location>
    <ligand>
        <name>ATP</name>
        <dbReference type="ChEBI" id="CHEBI:30616"/>
    </ligand>
</feature>
<dbReference type="Pfam" id="PF05491">
    <property type="entry name" value="WHD_RuvB"/>
    <property type="match status" value="1"/>
</dbReference>
<accession>A0A9D2GTF5</accession>
<feature type="binding site" evidence="9">
    <location>
        <position position="218"/>
    </location>
    <ligand>
        <name>ATP</name>
        <dbReference type="ChEBI" id="CHEBI:30616"/>
    </ligand>
</feature>
<dbReference type="GO" id="GO:0006281">
    <property type="term" value="P:DNA repair"/>
    <property type="evidence" value="ECO:0007669"/>
    <property type="project" value="UniProtKB-UniRule"/>
</dbReference>
<evidence type="ECO:0000256" key="7">
    <source>
        <dbReference type="ARBA" id="ARBA00023172"/>
    </source>
</evidence>
<keyword evidence="5 9" id="KW-0067">ATP-binding</keyword>
<keyword evidence="6 9" id="KW-0238">DNA-binding</keyword>
<dbReference type="InterPro" id="IPR003593">
    <property type="entry name" value="AAA+_ATPase"/>
</dbReference>
<dbReference type="HAMAP" id="MF_00016">
    <property type="entry name" value="DNA_HJ_migration_RuvB"/>
    <property type="match status" value="1"/>
</dbReference>
<comment type="subunit">
    <text evidence="9">Homohexamer. Forms an RuvA(8)-RuvB(12)-Holliday junction (HJ) complex. HJ DNA is sandwiched between 2 RuvA tetramers; dsDNA enters through RuvA and exits via RuvB. An RuvB hexamer assembles on each DNA strand where it exits the tetramer. Each RuvB hexamer is contacted by two RuvA subunits (via domain III) on 2 adjacent RuvB subunits; this complex drives branch migration. In the full resolvosome a probable DNA-RuvA(4)-RuvB(12)-RuvC(2) complex forms which resolves the HJ.</text>
</comment>
<evidence type="ECO:0000256" key="4">
    <source>
        <dbReference type="ARBA" id="ARBA00022801"/>
    </source>
</evidence>
<feature type="binding site" evidence="9">
    <location>
        <position position="20"/>
    </location>
    <ligand>
        <name>ATP</name>
        <dbReference type="ChEBI" id="CHEBI:30616"/>
    </ligand>
</feature>
<feature type="binding site" evidence="9">
    <location>
        <position position="310"/>
    </location>
    <ligand>
        <name>DNA</name>
        <dbReference type="ChEBI" id="CHEBI:16991"/>
    </ligand>
</feature>
<protein>
    <recommendedName>
        <fullName evidence="9">Holliday junction branch migration complex subunit RuvB</fullName>
        <ecNumber evidence="9">3.6.4.-</ecNumber>
    </recommendedName>
</protein>
<dbReference type="InterPro" id="IPR000641">
    <property type="entry name" value="CbxX/CfxQ"/>
</dbReference>
<evidence type="ECO:0000256" key="8">
    <source>
        <dbReference type="ARBA" id="ARBA00023204"/>
    </source>
</evidence>
<dbReference type="PANTHER" id="PTHR42848">
    <property type="match status" value="1"/>
</dbReference>
<keyword evidence="3 9" id="KW-0227">DNA damage</keyword>
<comment type="domain">
    <text evidence="9">Has 3 domains, the large (RuvB-L) and small ATPase (RuvB-S) domains and the C-terminal head (RuvB-H) domain. The head domain binds DNA, while the ATPase domains jointly bind ATP, ADP or are empty depending on the state of the subunit in the translocation cycle. During a single DNA translocation step the structure of each domain remains the same, but their relative positions change.</text>
</comment>
<dbReference type="InterPro" id="IPR041445">
    <property type="entry name" value="AAA_lid_4"/>
</dbReference>
<proteinExistence type="inferred from homology"/>
<dbReference type="PRINTS" id="PR00819">
    <property type="entry name" value="CBXCFQXSUPER"/>
</dbReference>
<dbReference type="EMBL" id="DXAQ01000114">
    <property type="protein sequence ID" value="HIZ89733.1"/>
    <property type="molecule type" value="Genomic_DNA"/>
</dbReference>
<dbReference type="GO" id="GO:0005737">
    <property type="term" value="C:cytoplasm"/>
    <property type="evidence" value="ECO:0007669"/>
    <property type="project" value="UniProtKB-SubCell"/>
</dbReference>
<keyword evidence="11" id="KW-0347">Helicase</keyword>
<keyword evidence="7 9" id="KW-0233">DNA recombination</keyword>
<dbReference type="SUPFAM" id="SSF52540">
    <property type="entry name" value="P-loop containing nucleoside triphosphate hydrolases"/>
    <property type="match status" value="1"/>
</dbReference>
<comment type="catalytic activity">
    <reaction evidence="9">
        <text>ATP + H2O = ADP + phosphate + H(+)</text>
        <dbReference type="Rhea" id="RHEA:13065"/>
        <dbReference type="ChEBI" id="CHEBI:15377"/>
        <dbReference type="ChEBI" id="CHEBI:15378"/>
        <dbReference type="ChEBI" id="CHEBI:30616"/>
        <dbReference type="ChEBI" id="CHEBI:43474"/>
        <dbReference type="ChEBI" id="CHEBI:456216"/>
    </reaction>
</comment>
<feature type="region of interest" description="Head domain (RuvB-H)" evidence="9">
    <location>
        <begin position="255"/>
        <end position="343"/>
    </location>
</feature>
<dbReference type="AlphaFoldDB" id="A0A9D2GTF5"/>
<dbReference type="InterPro" id="IPR008823">
    <property type="entry name" value="RuvB_wg_C"/>
</dbReference>
<sequence>MKETEIYSISETSEDKLGALRPETFDEYTGQKKVIENLKVYVKAAKERGDSLDHCLFYGPPGLGKTTLANIIAHELGVNITVTSGPAIEKSGDLAALLTNLTPRQVLFIDEIHRLHSSVEEILYPAMEDFKLDLLIGQGPGARSMRIDLPKFTLVGATTRAGLLTSPLRDRFGMIIRLEFYSDEELASIITRGAGLLSTPIEKKAALEIAKCSRGTPRIAHRILRRMRDFAHVFNNGIISLDVAKDGLKRLEIDNAGLDANDRRLLETIIEKYDGGPVGLETLAAATSEEKDTIEDVIEPFLIYKGFIKKTPRGRVASKMTYDHLGIRYNPKSSSIEDFLEDE</sequence>
<feature type="binding site" evidence="9">
    <location>
        <position position="315"/>
    </location>
    <ligand>
        <name>DNA</name>
        <dbReference type="ChEBI" id="CHEBI:16991"/>
    </ligand>
</feature>
<evidence type="ECO:0000256" key="9">
    <source>
        <dbReference type="HAMAP-Rule" id="MF_00016"/>
    </source>
</evidence>
<dbReference type="InterPro" id="IPR036390">
    <property type="entry name" value="WH_DNA-bd_sf"/>
</dbReference>
<dbReference type="InterPro" id="IPR004605">
    <property type="entry name" value="DNA_helicase_Holl-junc_RuvB"/>
</dbReference>
<feature type="binding site" evidence="9">
    <location>
        <position position="66"/>
    </location>
    <ligand>
        <name>ATP</name>
        <dbReference type="ChEBI" id="CHEBI:30616"/>
    </ligand>
</feature>
<dbReference type="GO" id="GO:0000400">
    <property type="term" value="F:four-way junction DNA binding"/>
    <property type="evidence" value="ECO:0007669"/>
    <property type="project" value="UniProtKB-UniRule"/>
</dbReference>
<dbReference type="EC" id="3.6.4.-" evidence="9"/>
<reference evidence="11" key="2">
    <citation type="submission" date="2021-04" db="EMBL/GenBank/DDBJ databases">
        <authorList>
            <person name="Gilroy R."/>
        </authorList>
    </citation>
    <scope>NUCLEOTIDE SEQUENCE</scope>
    <source>
        <strain evidence="11">ChiW4-1371</strain>
    </source>
</reference>
<gene>
    <name evidence="9 11" type="primary">ruvB</name>
    <name evidence="11" type="ORF">H9804_07290</name>
</gene>
<evidence type="ECO:0000256" key="5">
    <source>
        <dbReference type="ARBA" id="ARBA00022840"/>
    </source>
</evidence>
<dbReference type="Gene3D" id="3.40.50.300">
    <property type="entry name" value="P-loop containing nucleotide triphosphate hydrolases"/>
    <property type="match status" value="1"/>
</dbReference>
<dbReference type="NCBIfam" id="NF000868">
    <property type="entry name" value="PRK00080.1"/>
    <property type="match status" value="1"/>
</dbReference>
<dbReference type="GO" id="GO:0006310">
    <property type="term" value="P:DNA recombination"/>
    <property type="evidence" value="ECO:0007669"/>
    <property type="project" value="UniProtKB-UniRule"/>
</dbReference>
<feature type="binding site" evidence="9">
    <location>
        <begin position="128"/>
        <end position="130"/>
    </location>
    <ligand>
        <name>ATP</name>
        <dbReference type="ChEBI" id="CHEBI:30616"/>
    </ligand>
</feature>
<dbReference type="Pfam" id="PF17864">
    <property type="entry name" value="AAA_lid_4"/>
    <property type="match status" value="1"/>
</dbReference>
<keyword evidence="8 9" id="KW-0234">DNA repair</keyword>
<evidence type="ECO:0000256" key="2">
    <source>
        <dbReference type="ARBA" id="ARBA00022741"/>
    </source>
</evidence>
<dbReference type="GO" id="GO:0016787">
    <property type="term" value="F:hydrolase activity"/>
    <property type="evidence" value="ECO:0007669"/>
    <property type="project" value="UniProtKB-KW"/>
</dbReference>
<dbReference type="InterPro" id="IPR027417">
    <property type="entry name" value="P-loop_NTPase"/>
</dbReference>
<keyword evidence="1 9" id="KW-0963">Cytoplasm</keyword>
<dbReference type="Gene3D" id="1.10.10.10">
    <property type="entry name" value="Winged helix-like DNA-binding domain superfamily/Winged helix DNA-binding domain"/>
    <property type="match status" value="1"/>
</dbReference>